<name>A0A0W0GED5_MONRR</name>
<organism evidence="1 2">
    <name type="scientific">Moniliophthora roreri</name>
    <name type="common">Frosty pod rot fungus</name>
    <name type="synonym">Monilia roreri</name>
    <dbReference type="NCBI Taxonomy" id="221103"/>
    <lineage>
        <taxon>Eukaryota</taxon>
        <taxon>Fungi</taxon>
        <taxon>Dikarya</taxon>
        <taxon>Basidiomycota</taxon>
        <taxon>Agaricomycotina</taxon>
        <taxon>Agaricomycetes</taxon>
        <taxon>Agaricomycetidae</taxon>
        <taxon>Agaricales</taxon>
        <taxon>Marasmiineae</taxon>
        <taxon>Marasmiaceae</taxon>
        <taxon>Moniliophthora</taxon>
    </lineage>
</organism>
<dbReference type="eggNOG" id="ENOG502S7P8">
    <property type="taxonomic scope" value="Eukaryota"/>
</dbReference>
<comment type="caution">
    <text evidence="1">The sequence shown here is derived from an EMBL/GenBank/DDBJ whole genome shotgun (WGS) entry which is preliminary data.</text>
</comment>
<evidence type="ECO:0000313" key="2">
    <source>
        <dbReference type="Proteomes" id="UP000054988"/>
    </source>
</evidence>
<protein>
    <submittedName>
        <fullName evidence="1">Uncharacterized protein</fullName>
    </submittedName>
</protein>
<accession>A0A0W0GED5</accession>
<evidence type="ECO:0000313" key="1">
    <source>
        <dbReference type="EMBL" id="KTB46918.1"/>
    </source>
</evidence>
<dbReference type="AlphaFoldDB" id="A0A0W0GED5"/>
<sequence>MKWILQQYPCSNVSTIVKYQGGVWYWNSTKHTHDIFVSRKRLAPQQQMCLEALLKANPTAKAAALQSRNTVSGESLLDISNCFVNENVARNVVQNAQGPSLPSSNDFVSQFCVFQQNHPNFIIAEHMLNGIAVITCRTQWMAEWLIMVSKNPKELNGSVLDAAHGWFRVPASLLITTSIFSKSMQHWVPGIYSYSNGATAIHYEYHFLAMMRSMQVTKAQMGQVVVDRDFANTVDFSEAQRLGFIEAFIRFWKEDKDDRHSNEELRTAAVVLLQGCAQHFRNQVT</sequence>
<gene>
    <name evidence="1" type="ORF">WG66_504</name>
</gene>
<reference evidence="1 2" key="1">
    <citation type="submission" date="2015-12" db="EMBL/GenBank/DDBJ databases">
        <title>Draft genome sequence of Moniliophthora roreri, the causal agent of frosty pod rot of cacao.</title>
        <authorList>
            <person name="Aime M.C."/>
            <person name="Diaz-Valderrama J.R."/>
            <person name="Kijpornyongpan T."/>
            <person name="Phillips-Mora W."/>
        </authorList>
    </citation>
    <scope>NUCLEOTIDE SEQUENCE [LARGE SCALE GENOMIC DNA]</scope>
    <source>
        <strain evidence="1 2">MCA 2952</strain>
    </source>
</reference>
<dbReference type="Proteomes" id="UP000054988">
    <property type="component" value="Unassembled WGS sequence"/>
</dbReference>
<dbReference type="EMBL" id="LATX01000212">
    <property type="protein sequence ID" value="KTB46918.1"/>
    <property type="molecule type" value="Genomic_DNA"/>
</dbReference>
<proteinExistence type="predicted"/>